<evidence type="ECO:0000259" key="3">
    <source>
        <dbReference type="PROSITE" id="PS51233"/>
    </source>
</evidence>
<dbReference type="Pfam" id="PF01826">
    <property type="entry name" value="TIL"/>
    <property type="match status" value="3"/>
</dbReference>
<dbReference type="InterPro" id="IPR014853">
    <property type="entry name" value="VWF/SSPO/ZAN-like_Cys-rich_dom"/>
</dbReference>
<protein>
    <recommendedName>
        <fullName evidence="3">VWFD domain-containing protein</fullName>
    </recommendedName>
</protein>
<evidence type="ECO:0000256" key="1">
    <source>
        <dbReference type="ARBA" id="ARBA00023157"/>
    </source>
</evidence>
<dbReference type="InterPro" id="IPR036084">
    <property type="entry name" value="Ser_inhib-like_sf"/>
</dbReference>
<dbReference type="Pfam" id="PF17517">
    <property type="entry name" value="IgGFc_binding"/>
    <property type="match status" value="1"/>
</dbReference>
<dbReference type="InterPro" id="IPR035234">
    <property type="entry name" value="IgGFc-bd_N"/>
</dbReference>
<dbReference type="Proteomes" id="UP000694546">
    <property type="component" value="Chromosome 22"/>
</dbReference>
<feature type="domain" description="VWFD" evidence="3">
    <location>
        <begin position="670"/>
        <end position="841"/>
    </location>
</feature>
<dbReference type="InterPro" id="IPR025615">
    <property type="entry name" value="TILa_dom"/>
</dbReference>
<dbReference type="PANTHER" id="PTHR11339">
    <property type="entry name" value="EXTRACELLULAR MATRIX GLYCOPROTEIN RELATED"/>
    <property type="match status" value="1"/>
</dbReference>
<organism evidence="4 5">
    <name type="scientific">Gadus morhua</name>
    <name type="common">Atlantic cod</name>
    <dbReference type="NCBI Taxonomy" id="8049"/>
    <lineage>
        <taxon>Eukaryota</taxon>
        <taxon>Metazoa</taxon>
        <taxon>Chordata</taxon>
        <taxon>Craniata</taxon>
        <taxon>Vertebrata</taxon>
        <taxon>Euteleostomi</taxon>
        <taxon>Actinopterygii</taxon>
        <taxon>Neopterygii</taxon>
        <taxon>Teleostei</taxon>
        <taxon>Neoteleostei</taxon>
        <taxon>Acanthomorphata</taxon>
        <taxon>Zeiogadaria</taxon>
        <taxon>Gadariae</taxon>
        <taxon>Gadiformes</taxon>
        <taxon>Gadoidei</taxon>
        <taxon>Gadidae</taxon>
        <taxon>Gadus</taxon>
    </lineage>
</organism>
<feature type="domain" description="VWFD" evidence="3">
    <location>
        <begin position="1053"/>
        <end position="1238"/>
    </location>
</feature>
<dbReference type="Gene3D" id="2.10.25.10">
    <property type="entry name" value="Laminin"/>
    <property type="match status" value="3"/>
</dbReference>
<dbReference type="SMART" id="SM00832">
    <property type="entry name" value="C8"/>
    <property type="match status" value="3"/>
</dbReference>
<dbReference type="GO" id="GO:0031012">
    <property type="term" value="C:extracellular matrix"/>
    <property type="evidence" value="ECO:0007669"/>
    <property type="project" value="TreeGrafter"/>
</dbReference>
<dbReference type="Pfam" id="PF08742">
    <property type="entry name" value="C8"/>
    <property type="match status" value="3"/>
</dbReference>
<dbReference type="InterPro" id="IPR050780">
    <property type="entry name" value="Mucin_vWF_Thrombospondin_sf"/>
</dbReference>
<keyword evidence="1" id="KW-1015">Disulfide bond</keyword>
<feature type="domain" description="VWFD" evidence="3">
    <location>
        <begin position="302"/>
        <end position="458"/>
    </location>
</feature>
<keyword evidence="2" id="KW-0325">Glycoprotein</keyword>
<name>A0A8C4ZTS3_GADMO</name>
<dbReference type="PROSITE" id="PS51233">
    <property type="entry name" value="VWFD"/>
    <property type="match status" value="4"/>
</dbReference>
<dbReference type="Pfam" id="PF00094">
    <property type="entry name" value="VWD"/>
    <property type="match status" value="5"/>
</dbReference>
<dbReference type="Ensembl" id="ENSGMOT00000019417.2">
    <property type="protein sequence ID" value="ENSGMOP00000018958.2"/>
    <property type="gene ID" value="ENSGMOG00000017440.2"/>
</dbReference>
<evidence type="ECO:0000313" key="4">
    <source>
        <dbReference type="Ensembl" id="ENSGMOP00000018958.2"/>
    </source>
</evidence>
<keyword evidence="5" id="KW-1185">Reference proteome</keyword>
<dbReference type="GO" id="GO:0005615">
    <property type="term" value="C:extracellular space"/>
    <property type="evidence" value="ECO:0007669"/>
    <property type="project" value="TreeGrafter"/>
</dbReference>
<proteinExistence type="predicted"/>
<sequence>MKGSRRFDKTVVVEASQDVTVVSLNYKQDTADISVVYPLREWGTDYYVFTPPSFNWGTYKEFSITNHKDHNLVEVRLRGGAKFQGKHYRAGSKISLQLEPFESVQIQSEWDLSGAKVVSRLPVAVSSGHSCAERYTACNHVYEQLLPTRSWGKEFIIAPLPYHDNQKRHDSVYVQASQATKVTRNIAGNVQGFSMSAGETTELCSQWPNSIYLTADKGIQVLFEFNGGPKDSQKYFDPFLMSILPTTQFSKSYSLEGQQDFSNSVILVAKNGDLKDVQLDKNCEMKGTTPTCVKLPPLVKEGTCWAMGDPHYRTFDGHYFNFMGNCTYTMAKNCDIDSSHPAFEVDAQNENRAGSKITYVGKVTIKVYDYTIIILPHIYIYIIFSKLDFGLVVQYDWQQHLVISIAGDFAGKVCGLCGNFNSKMDDDQLTPSGKLAGSEQALGKSWRVPGLAEDAYCHDECVGHCEHCKGSLFESLTDRLFCGLLSEIMDGPLSECSAVIEPKMYHENCLYDVCMGEGKWNFFCDTLQVYSDACQRSGVKIHDWRNIAHCPHPACPENSHYEFCGNACQATCEAPDIPSKCKASCLETCVCDDGFLLSGTKCVPKTECGCTFEGRYVEPGASFWLDNHCMQRCFCNPANRQMECNKKGCRAEYECKVVEGLIGCHPLTFATCKVSGDPHYQTFDGHVYSFQGTCVYQMAGLCSKAATPGSPDLEPFDVLVQNDGHAKRVGSSTKLVEVNVYGYSIVLSKDHRGSVLVRNVTVKLVSSSAEIETEFGLTVSYDWSTAVFVKVPSSYASAMCGLCGNYNMDSKDDLLMKNGSQAASAEEMGKSWRVAETPGCVDGCKDKNHCPDCDFTKIEKFESNTFCGLIRDPKGPFQKCHAIVPPGGFFKDCVDDVCNNRGDRQSFCDSLHLYTIACQQAAIEVDPWRTTDFCPKSDFKHPNNSHYEHCASVCHVICGIGSPPTGCMKPCQEGWVCNPGFLLSGDVCVPIGKCGCRQKDKYYKHGQIFYPHGQCQEECTCNGTVQCHKFSCGPHEKCEVKNGVRSCQPVGAGVCSISGDPHYNTFDKSTYDFQGTCTYTAAEACKLNGTKLPFFSVAVENERWYAMSSNPQVSVAKLLAVTVYGNILILRENQIGMIMLNGILTTIPINLNEKQVQVYQEGSYYVILTDFGLRVTYDMIYHITVTVPGNYRDHTCGLCGNFNDQKADDLQLPDGKVTKDMQSFGAAWKVAVPGVVCDDGCSGDLCPKCDESKKKVFEKDCQVLTDPKGPFAACHKVIDPASYFRDCVYDVCMVNGDRAVLCDSIGAYMMDCQTFGVTILSWRTPKFCPLACSENSHYKICAETCDMPCPGLSDVISCPTTCAEGCACDDGHYYNGTGCIPLKECSCYLNGRTYKVNQPDLIIQRCTCAMSGRVQCVDVQCGSAEKCEIQNGLLGCFPRRCVLENEGSITLFNGDTGTIKPTMAAYELVEHCDPSAPGEWFRVVAKLQECSLTGSRTIAALYVFFSDVMVAVTDKHETWVGFIQLRKDISIDAAGKTLHLEKKAGFTLSYSWSQGATVTMSNEMAGKVCGACGPLSSKNFVCRNRKTSLTWFDIYKQENVYKQSYNIDF</sequence>
<dbReference type="GeneTree" id="ENSGT00950000183155"/>
<dbReference type="InterPro" id="IPR002919">
    <property type="entry name" value="TIL_dom"/>
</dbReference>
<dbReference type="SUPFAM" id="SSF57567">
    <property type="entry name" value="Serine protease inhibitors"/>
    <property type="match status" value="3"/>
</dbReference>
<feature type="domain" description="VWFD" evidence="3">
    <location>
        <begin position="1439"/>
        <end position="1609"/>
    </location>
</feature>
<dbReference type="Pfam" id="PF12714">
    <property type="entry name" value="TILa"/>
    <property type="match status" value="3"/>
</dbReference>
<dbReference type="InterPro" id="IPR001846">
    <property type="entry name" value="VWF_type-D"/>
</dbReference>
<evidence type="ECO:0000313" key="5">
    <source>
        <dbReference type="Proteomes" id="UP000694546"/>
    </source>
</evidence>
<dbReference type="CDD" id="cd19941">
    <property type="entry name" value="TIL"/>
    <property type="match status" value="3"/>
</dbReference>
<dbReference type="PANTHER" id="PTHR11339:SF374">
    <property type="entry name" value="ZONADHESIN"/>
    <property type="match status" value="1"/>
</dbReference>
<dbReference type="SMART" id="SM00216">
    <property type="entry name" value="VWD"/>
    <property type="match status" value="3"/>
</dbReference>
<reference evidence="4" key="1">
    <citation type="submission" date="2025-08" db="UniProtKB">
        <authorList>
            <consortium name="Ensembl"/>
        </authorList>
    </citation>
    <scope>IDENTIFICATION</scope>
</reference>
<evidence type="ECO:0000256" key="2">
    <source>
        <dbReference type="ARBA" id="ARBA00023180"/>
    </source>
</evidence>
<accession>A0A8C4ZTS3</accession>
<reference evidence="4" key="2">
    <citation type="submission" date="2025-09" db="UniProtKB">
        <authorList>
            <consortium name="Ensembl"/>
        </authorList>
    </citation>
    <scope>IDENTIFICATION</scope>
</reference>
<dbReference type="OMA" id="NATIECY"/>